<dbReference type="AlphaFoldDB" id="A0A1A7WTK3"/>
<organism evidence="2">
    <name type="scientific">Iconisemion striatum</name>
    <dbReference type="NCBI Taxonomy" id="60296"/>
    <lineage>
        <taxon>Eukaryota</taxon>
        <taxon>Metazoa</taxon>
        <taxon>Chordata</taxon>
        <taxon>Craniata</taxon>
        <taxon>Vertebrata</taxon>
        <taxon>Euteleostomi</taxon>
        <taxon>Actinopterygii</taxon>
        <taxon>Neopterygii</taxon>
        <taxon>Teleostei</taxon>
        <taxon>Neoteleostei</taxon>
        <taxon>Acanthomorphata</taxon>
        <taxon>Ovalentaria</taxon>
        <taxon>Atherinomorphae</taxon>
        <taxon>Cyprinodontiformes</taxon>
        <taxon>Nothobranchiidae</taxon>
        <taxon>Iconisemion</taxon>
    </lineage>
</organism>
<proteinExistence type="predicted"/>
<keyword evidence="1" id="KW-1133">Transmembrane helix</keyword>
<reference evidence="2" key="1">
    <citation type="submission" date="2016-05" db="EMBL/GenBank/DDBJ databases">
        <authorList>
            <person name="Lavstsen T."/>
            <person name="Jespersen J.S."/>
        </authorList>
    </citation>
    <scope>NUCLEOTIDE SEQUENCE</scope>
    <source>
        <tissue evidence="2">Brain</tissue>
    </source>
</reference>
<evidence type="ECO:0000256" key="1">
    <source>
        <dbReference type="SAM" id="Phobius"/>
    </source>
</evidence>
<protein>
    <submittedName>
        <fullName evidence="2">Si:dkey-177p2.16</fullName>
    </submittedName>
</protein>
<feature type="transmembrane region" description="Helical" evidence="1">
    <location>
        <begin position="6"/>
        <end position="28"/>
    </location>
</feature>
<keyword evidence="1" id="KW-0812">Transmembrane</keyword>
<name>A0A1A7WTK3_9TELE</name>
<evidence type="ECO:0000313" key="2">
    <source>
        <dbReference type="EMBL" id="SBP08869.1"/>
    </source>
</evidence>
<feature type="non-terminal residue" evidence="2">
    <location>
        <position position="1"/>
    </location>
</feature>
<reference evidence="2" key="2">
    <citation type="submission" date="2016-06" db="EMBL/GenBank/DDBJ databases">
        <title>The genome of a short-lived fish provides insights into sex chromosome evolution and the genetic control of aging.</title>
        <authorList>
            <person name="Reichwald K."/>
            <person name="Felder M."/>
            <person name="Petzold A."/>
            <person name="Koch P."/>
            <person name="Groth M."/>
            <person name="Platzer M."/>
        </authorList>
    </citation>
    <scope>NUCLEOTIDE SEQUENCE</scope>
    <source>
        <tissue evidence="2">Brain</tissue>
    </source>
</reference>
<sequence>TQQWPSWLTMGFWLKILYLAESIYLPFLKRRPSCLDQKSIARLGVHVERIIRRVKEHKLFSIVIPLSLNGSI</sequence>
<gene>
    <name evidence="2" type="primary">SI:DKEY-177P2.16</name>
</gene>
<keyword evidence="1" id="KW-0472">Membrane</keyword>
<dbReference type="EMBL" id="HADW01007469">
    <property type="protein sequence ID" value="SBP08869.1"/>
    <property type="molecule type" value="Transcribed_RNA"/>
</dbReference>
<feature type="non-terminal residue" evidence="2">
    <location>
        <position position="72"/>
    </location>
</feature>
<accession>A0A1A7WTK3</accession>